<evidence type="ECO:0000256" key="2">
    <source>
        <dbReference type="ARBA" id="ARBA00012637"/>
    </source>
</evidence>
<comment type="catalytic activity">
    <reaction evidence="8">
        <text>a quinone + NADH + H(+) = a quinol + NAD(+)</text>
        <dbReference type="Rhea" id="RHEA:46160"/>
        <dbReference type="ChEBI" id="CHEBI:15378"/>
        <dbReference type="ChEBI" id="CHEBI:24646"/>
        <dbReference type="ChEBI" id="CHEBI:57540"/>
        <dbReference type="ChEBI" id="CHEBI:57945"/>
        <dbReference type="ChEBI" id="CHEBI:132124"/>
        <dbReference type="EC" id="1.6.5.9"/>
    </reaction>
</comment>
<keyword evidence="6" id="KW-0560">Oxidoreductase</keyword>
<dbReference type="AlphaFoldDB" id="A0A4U8Z3G8"/>
<keyword evidence="3" id="KW-0285">Flavoprotein</keyword>
<keyword evidence="5" id="KW-0809">Transit peptide</keyword>
<dbReference type="Pfam" id="PF07992">
    <property type="entry name" value="Pyr_redox_2"/>
    <property type="match status" value="1"/>
</dbReference>
<dbReference type="OrthoDB" id="9781621at2"/>
<feature type="domain" description="External alternative NADH-ubiquinone oxidoreductase-like C-terminal" evidence="10">
    <location>
        <begin position="350"/>
        <end position="408"/>
    </location>
</feature>
<dbReference type="EC" id="1.6.5.9" evidence="2"/>
<dbReference type="InterPro" id="IPR036188">
    <property type="entry name" value="FAD/NAD-bd_sf"/>
</dbReference>
<protein>
    <recommendedName>
        <fullName evidence="2">NADH:ubiquinone reductase (non-electrogenic)</fullName>
        <ecNumber evidence="2">1.6.5.9</ecNumber>
    </recommendedName>
</protein>
<dbReference type="Pfam" id="PF22366">
    <property type="entry name" value="NDH2_C"/>
    <property type="match status" value="1"/>
</dbReference>
<evidence type="ECO:0000259" key="10">
    <source>
        <dbReference type="Pfam" id="PF22366"/>
    </source>
</evidence>
<evidence type="ECO:0000259" key="9">
    <source>
        <dbReference type="Pfam" id="PF07992"/>
    </source>
</evidence>
<sequence>MTDHPAPHHVVVVGAGFGGLQVVHNLAGAPVTITILDRRNHHLFQPLLYQVATTSLATSEIAWPVRHLVYKRKEVETLLGAVAGVDAGRRKVLLEDGAEIAYDTLVLATGARHAYFGHDEWEPFAPGLKTLEDATTIRRRILLAFERAERETDPAKKAALLTFVIIGAGPTGVELAGTIAELAHENLREDFRHIDTRTARVVLIEAGPRILPGFKEELSAYAQKALDRLGVEVKLGNPVSNCSAEGVVFGGEKLAAKTILWAAGVQASRAAEWLEAPADRVGRVIVDPNLTVPGHPNIFAIGDTIAINGPDGNPVPGIAPAAKQEGAYVAEVIKARLQGKPAPGPFQYKHAGSLATIGKRAAIADFGWIKVRGSLAWWLWGIVHIYFLIGLRNRLGVALSWLWIYLLGQRSARLITQGKQWAGEDKA</sequence>
<proteinExistence type="inferred from homology"/>
<keyword evidence="4" id="KW-0274">FAD</keyword>
<dbReference type="PANTHER" id="PTHR43706">
    <property type="entry name" value="NADH DEHYDROGENASE"/>
    <property type="match status" value="1"/>
</dbReference>
<evidence type="ECO:0000313" key="12">
    <source>
        <dbReference type="Proteomes" id="UP000294360"/>
    </source>
</evidence>
<dbReference type="RefSeq" id="WP_134490526.1">
    <property type="nucleotide sequence ID" value="NZ_LR536450.1"/>
</dbReference>
<feature type="domain" description="FAD/NAD(P)-binding" evidence="9">
    <location>
        <begin position="9"/>
        <end position="326"/>
    </location>
</feature>
<comment type="similarity">
    <text evidence="1">Belongs to the NADH dehydrogenase family.</text>
</comment>
<accession>A0A4U8Z3G8</accession>
<dbReference type="PRINTS" id="PR00411">
    <property type="entry name" value="PNDRDTASEI"/>
</dbReference>
<dbReference type="PRINTS" id="PR00368">
    <property type="entry name" value="FADPNR"/>
</dbReference>
<dbReference type="InterPro" id="IPR023753">
    <property type="entry name" value="FAD/NAD-binding_dom"/>
</dbReference>
<dbReference type="PANTHER" id="PTHR43706:SF47">
    <property type="entry name" value="EXTERNAL NADH-UBIQUINONE OXIDOREDUCTASE 1, MITOCHONDRIAL-RELATED"/>
    <property type="match status" value="1"/>
</dbReference>
<evidence type="ECO:0000256" key="4">
    <source>
        <dbReference type="ARBA" id="ARBA00022827"/>
    </source>
</evidence>
<evidence type="ECO:0000256" key="3">
    <source>
        <dbReference type="ARBA" id="ARBA00022630"/>
    </source>
</evidence>
<evidence type="ECO:0000256" key="5">
    <source>
        <dbReference type="ARBA" id="ARBA00022946"/>
    </source>
</evidence>
<dbReference type="InterPro" id="IPR054585">
    <property type="entry name" value="NDH2-like_C"/>
</dbReference>
<organism evidence="11 12">
    <name type="scientific">Methylocella tundrae</name>
    <dbReference type="NCBI Taxonomy" id="227605"/>
    <lineage>
        <taxon>Bacteria</taxon>
        <taxon>Pseudomonadati</taxon>
        <taxon>Pseudomonadota</taxon>
        <taxon>Alphaproteobacteria</taxon>
        <taxon>Hyphomicrobiales</taxon>
        <taxon>Beijerinckiaceae</taxon>
        <taxon>Methylocella</taxon>
    </lineage>
</organism>
<evidence type="ECO:0000256" key="1">
    <source>
        <dbReference type="ARBA" id="ARBA00005272"/>
    </source>
</evidence>
<evidence type="ECO:0000256" key="8">
    <source>
        <dbReference type="ARBA" id="ARBA00047599"/>
    </source>
</evidence>
<keyword evidence="7" id="KW-0520">NAD</keyword>
<dbReference type="Gene3D" id="3.50.50.100">
    <property type="match status" value="1"/>
</dbReference>
<gene>
    <name evidence="11" type="ORF">MTUNDRAET4_3070</name>
</gene>
<dbReference type="KEGG" id="mtun:MTUNDRAET4_3070"/>
<evidence type="ECO:0000313" key="11">
    <source>
        <dbReference type="EMBL" id="VFU09957.1"/>
    </source>
</evidence>
<dbReference type="EMBL" id="LR536450">
    <property type="protein sequence ID" value="VFU09957.1"/>
    <property type="molecule type" value="Genomic_DNA"/>
</dbReference>
<evidence type="ECO:0000256" key="7">
    <source>
        <dbReference type="ARBA" id="ARBA00023027"/>
    </source>
</evidence>
<dbReference type="SUPFAM" id="SSF51905">
    <property type="entry name" value="FAD/NAD(P)-binding domain"/>
    <property type="match status" value="1"/>
</dbReference>
<evidence type="ECO:0000256" key="6">
    <source>
        <dbReference type="ARBA" id="ARBA00023002"/>
    </source>
</evidence>
<reference evidence="11 12" key="1">
    <citation type="submission" date="2019-03" db="EMBL/GenBank/DDBJ databases">
        <authorList>
            <person name="Kox A.R. M."/>
        </authorList>
    </citation>
    <scope>NUCLEOTIDE SEQUENCE [LARGE SCALE GENOMIC DNA]</scope>
    <source>
        <strain evidence="11">MTUNDRAET4 annotated genome</strain>
    </source>
</reference>
<dbReference type="InterPro" id="IPR045024">
    <property type="entry name" value="NDH-2"/>
</dbReference>
<name>A0A4U8Z3G8_METTU</name>
<dbReference type="Proteomes" id="UP000294360">
    <property type="component" value="Chromosome"/>
</dbReference>
<dbReference type="GO" id="GO:0050136">
    <property type="term" value="F:NADH dehydrogenase (quinone) (non-electrogenic) activity"/>
    <property type="evidence" value="ECO:0007669"/>
    <property type="project" value="UniProtKB-EC"/>
</dbReference>